<accession>A0ACB9LDR2</accession>
<gene>
    <name evidence="1" type="ORF">L6164_030870</name>
</gene>
<reference evidence="1 2" key="1">
    <citation type="journal article" date="2022" name="DNA Res.">
        <title>Chromosomal-level genome assembly of the orchid tree Bauhinia variegata (Leguminosae; Cercidoideae) supports the allotetraploid origin hypothesis of Bauhinia.</title>
        <authorList>
            <person name="Zhong Y."/>
            <person name="Chen Y."/>
            <person name="Zheng D."/>
            <person name="Pang J."/>
            <person name="Liu Y."/>
            <person name="Luo S."/>
            <person name="Meng S."/>
            <person name="Qian L."/>
            <person name="Wei D."/>
            <person name="Dai S."/>
            <person name="Zhou R."/>
        </authorList>
    </citation>
    <scope>NUCLEOTIDE SEQUENCE [LARGE SCALE GENOMIC DNA]</scope>
    <source>
        <strain evidence="1">BV-YZ2020</strain>
    </source>
</reference>
<comment type="caution">
    <text evidence="1">The sequence shown here is derived from an EMBL/GenBank/DDBJ whole genome shotgun (WGS) entry which is preliminary data.</text>
</comment>
<keyword evidence="2" id="KW-1185">Reference proteome</keyword>
<evidence type="ECO:0000313" key="1">
    <source>
        <dbReference type="EMBL" id="KAI4307713.1"/>
    </source>
</evidence>
<sequence>MPGGAQSQPTLCPCECSLSLSPTFTVCSIIRHPVGPMLWPHATSTNPGSSRTSMAQSKIATSSQSGSTQQNQLQVAFSV</sequence>
<protein>
    <submittedName>
        <fullName evidence="1">Uncharacterized protein</fullName>
    </submittedName>
</protein>
<organism evidence="1 2">
    <name type="scientific">Bauhinia variegata</name>
    <name type="common">Purple orchid tree</name>
    <name type="synonym">Phanera variegata</name>
    <dbReference type="NCBI Taxonomy" id="167791"/>
    <lineage>
        <taxon>Eukaryota</taxon>
        <taxon>Viridiplantae</taxon>
        <taxon>Streptophyta</taxon>
        <taxon>Embryophyta</taxon>
        <taxon>Tracheophyta</taxon>
        <taxon>Spermatophyta</taxon>
        <taxon>Magnoliopsida</taxon>
        <taxon>eudicotyledons</taxon>
        <taxon>Gunneridae</taxon>
        <taxon>Pentapetalae</taxon>
        <taxon>rosids</taxon>
        <taxon>fabids</taxon>
        <taxon>Fabales</taxon>
        <taxon>Fabaceae</taxon>
        <taxon>Cercidoideae</taxon>
        <taxon>Cercideae</taxon>
        <taxon>Bauhiniinae</taxon>
        <taxon>Bauhinia</taxon>
    </lineage>
</organism>
<dbReference type="EMBL" id="CM039437">
    <property type="protein sequence ID" value="KAI4307713.1"/>
    <property type="molecule type" value="Genomic_DNA"/>
</dbReference>
<name>A0ACB9LDR2_BAUVA</name>
<evidence type="ECO:0000313" key="2">
    <source>
        <dbReference type="Proteomes" id="UP000828941"/>
    </source>
</evidence>
<proteinExistence type="predicted"/>
<dbReference type="Proteomes" id="UP000828941">
    <property type="component" value="Chromosome 12"/>
</dbReference>